<feature type="transmembrane region" description="Helical" evidence="1">
    <location>
        <begin position="48"/>
        <end position="71"/>
    </location>
</feature>
<evidence type="ECO:0000313" key="2">
    <source>
        <dbReference type="EMBL" id="BBW98935.1"/>
    </source>
</evidence>
<evidence type="ECO:0000256" key="1">
    <source>
        <dbReference type="SAM" id="Phobius"/>
    </source>
</evidence>
<geneLocation type="plasmid" evidence="2 3">
    <name>pGspE55-1</name>
</geneLocation>
<sequence>MAEYRIVLAYIAGFGALTSVLTFILHFIRLGAVADNPQERQKVIRGMLISAICTALLGGATLLLTLLYSIVFLD</sequence>
<dbReference type="AlphaFoldDB" id="A0A679FW59"/>
<protein>
    <submittedName>
        <fullName evidence="2">Uncharacterized protein</fullName>
    </submittedName>
</protein>
<keyword evidence="1" id="KW-0472">Membrane</keyword>
<organism evidence="2 3">
    <name type="scientific">Geobacillus subterraneus</name>
    <dbReference type="NCBI Taxonomy" id="129338"/>
    <lineage>
        <taxon>Bacteria</taxon>
        <taxon>Bacillati</taxon>
        <taxon>Bacillota</taxon>
        <taxon>Bacilli</taxon>
        <taxon>Bacillales</taxon>
        <taxon>Anoxybacillaceae</taxon>
        <taxon>Geobacillus</taxon>
    </lineage>
</organism>
<gene>
    <name evidence="2" type="ORF">GsuE55_37680</name>
</gene>
<proteinExistence type="predicted"/>
<accession>A0A679FW59</accession>
<feature type="transmembrane region" description="Helical" evidence="1">
    <location>
        <begin position="6"/>
        <end position="28"/>
    </location>
</feature>
<name>A0A679FW59_9BACL</name>
<keyword evidence="2" id="KW-0614">Plasmid</keyword>
<keyword evidence="1" id="KW-0812">Transmembrane</keyword>
<keyword evidence="3" id="KW-1185">Reference proteome</keyword>
<keyword evidence="1" id="KW-1133">Transmembrane helix</keyword>
<reference evidence="3" key="1">
    <citation type="journal article" date="2020" name="Microbiol. Resour. Announc.">
        <title>Complete Genome Sequence of Geobacillus sp. Strain E55-1, Isolated from Mine Geyser in Japan.</title>
        <authorList>
            <person name="Miyazaki K."/>
            <person name="Hase E."/>
            <person name="Tokito N."/>
        </authorList>
    </citation>
    <scope>NUCLEOTIDE SEQUENCE [LARGE SCALE GENOMIC DNA]</scope>
    <source>
        <strain evidence="3">E55-1</strain>
        <plasmid evidence="3">pGspE55-1</plasmid>
    </source>
</reference>
<dbReference type="EMBL" id="AP022558">
    <property type="protein sequence ID" value="BBW98935.1"/>
    <property type="molecule type" value="Genomic_DNA"/>
</dbReference>
<dbReference type="Proteomes" id="UP000501421">
    <property type="component" value="Plasmid pGspE55-1"/>
</dbReference>
<evidence type="ECO:0000313" key="3">
    <source>
        <dbReference type="Proteomes" id="UP000501421"/>
    </source>
</evidence>